<comment type="caution">
    <text evidence="1">The sequence shown here is derived from an EMBL/GenBank/DDBJ whole genome shotgun (WGS) entry which is preliminary data.</text>
</comment>
<accession>A0A3M7T868</accession>
<evidence type="ECO:0000313" key="1">
    <source>
        <dbReference type="EMBL" id="RNA44151.1"/>
    </source>
</evidence>
<dbReference type="AlphaFoldDB" id="A0A3M7T868"/>
<protein>
    <submittedName>
        <fullName evidence="1">Uncharacterized protein</fullName>
    </submittedName>
</protein>
<organism evidence="1 2">
    <name type="scientific">Brachionus plicatilis</name>
    <name type="common">Marine rotifer</name>
    <name type="synonym">Brachionus muelleri</name>
    <dbReference type="NCBI Taxonomy" id="10195"/>
    <lineage>
        <taxon>Eukaryota</taxon>
        <taxon>Metazoa</taxon>
        <taxon>Spiralia</taxon>
        <taxon>Gnathifera</taxon>
        <taxon>Rotifera</taxon>
        <taxon>Eurotatoria</taxon>
        <taxon>Monogononta</taxon>
        <taxon>Pseudotrocha</taxon>
        <taxon>Ploima</taxon>
        <taxon>Brachionidae</taxon>
        <taxon>Brachionus</taxon>
    </lineage>
</organism>
<proteinExistence type="predicted"/>
<dbReference type="EMBL" id="REGN01000146">
    <property type="protein sequence ID" value="RNA44151.1"/>
    <property type="molecule type" value="Genomic_DNA"/>
</dbReference>
<name>A0A3M7T868_BRAPC</name>
<sequence length="61" mass="7438">MIKKQHFLILTGILKKFKKITLTWFRWELFHIEFRYIDHLKKSLRKTVTGRIIISESPLVP</sequence>
<gene>
    <name evidence="1" type="ORF">BpHYR1_043601</name>
</gene>
<evidence type="ECO:0000313" key="2">
    <source>
        <dbReference type="Proteomes" id="UP000276133"/>
    </source>
</evidence>
<dbReference type="Proteomes" id="UP000276133">
    <property type="component" value="Unassembled WGS sequence"/>
</dbReference>
<reference evidence="1 2" key="1">
    <citation type="journal article" date="2018" name="Sci. Rep.">
        <title>Genomic signatures of local adaptation to the degree of environmental predictability in rotifers.</title>
        <authorList>
            <person name="Franch-Gras L."/>
            <person name="Hahn C."/>
            <person name="Garcia-Roger E.M."/>
            <person name="Carmona M.J."/>
            <person name="Serra M."/>
            <person name="Gomez A."/>
        </authorList>
    </citation>
    <scope>NUCLEOTIDE SEQUENCE [LARGE SCALE GENOMIC DNA]</scope>
    <source>
        <strain evidence="1">HYR1</strain>
    </source>
</reference>
<keyword evidence="2" id="KW-1185">Reference proteome</keyword>